<proteinExistence type="predicted"/>
<dbReference type="SUPFAM" id="SSF56672">
    <property type="entry name" value="DNA/RNA polymerases"/>
    <property type="match status" value="1"/>
</dbReference>
<feature type="compositionally biased region" description="Low complexity" evidence="2">
    <location>
        <begin position="24"/>
        <end position="53"/>
    </location>
</feature>
<dbReference type="AlphaFoldDB" id="A0A9W8H6F0"/>
<organism evidence="4 5">
    <name type="scientific">Coemansia interrupta</name>
    <dbReference type="NCBI Taxonomy" id="1126814"/>
    <lineage>
        <taxon>Eukaryota</taxon>
        <taxon>Fungi</taxon>
        <taxon>Fungi incertae sedis</taxon>
        <taxon>Zoopagomycota</taxon>
        <taxon>Kickxellomycotina</taxon>
        <taxon>Kickxellomycetes</taxon>
        <taxon>Kickxellales</taxon>
        <taxon>Kickxellaceae</taxon>
        <taxon>Coemansia</taxon>
    </lineage>
</organism>
<dbReference type="InterPro" id="IPR002297">
    <property type="entry name" value="DNA-dir_DNA_pol_A_mt"/>
</dbReference>
<keyword evidence="4" id="KW-0548">Nucleotidyltransferase</keyword>
<protein>
    <recommendedName>
        <fullName evidence="1">Mitochondrial DNA polymerase catalytic subunit</fullName>
    </recommendedName>
</protein>
<reference evidence="4" key="1">
    <citation type="submission" date="2022-07" db="EMBL/GenBank/DDBJ databases">
        <title>Phylogenomic reconstructions and comparative analyses of Kickxellomycotina fungi.</title>
        <authorList>
            <person name="Reynolds N.K."/>
            <person name="Stajich J.E."/>
            <person name="Barry K."/>
            <person name="Grigoriev I.V."/>
            <person name="Crous P."/>
            <person name="Smith M.E."/>
        </authorList>
    </citation>
    <scope>NUCLEOTIDE SEQUENCE</scope>
    <source>
        <strain evidence="4">BCRC 34489</strain>
    </source>
</reference>
<dbReference type="PANTHER" id="PTHR10267:SF0">
    <property type="entry name" value="DNA POLYMERASE SUBUNIT GAMMA-1"/>
    <property type="match status" value="1"/>
</dbReference>
<feature type="region of interest" description="Disordered" evidence="2">
    <location>
        <begin position="18"/>
        <end position="56"/>
    </location>
</feature>
<evidence type="ECO:0000256" key="2">
    <source>
        <dbReference type="SAM" id="MobiDB-lite"/>
    </source>
</evidence>
<evidence type="ECO:0000313" key="4">
    <source>
        <dbReference type="EMBL" id="KAJ2779132.1"/>
    </source>
</evidence>
<gene>
    <name evidence="4" type="primary">MIP1</name>
    <name evidence="4" type="ORF">GGI15_003969</name>
</gene>
<dbReference type="Pfam" id="PF00476">
    <property type="entry name" value="DNA_pol_A"/>
    <property type="match status" value="1"/>
</dbReference>
<sequence>MRSGQGGVVRQLVRRQLMRRQMQRRSSSTGGTTSSSTGGTSTGGTSSTSSTSTQRTNAVGIPMLGPQLRQSIFPTPRFPPATSTQQRISLEHLTQQGIHPTATQGNAVDFALPALQGRTIDEHFQRIGRAEASPFLGLATQAAEEIQRGAWDMPVPTWVMQAGWTRYGADGRATRVAAPDVEDHVVVFDVEVTMRDSAYPTLAVALTRSAWYAWVSPWLTGDSPHARHLVPMLHGGQRQPRLVVGHNVAFDRARVLEARLLRKPGCLAFLDTMSLHVACGGLCNQQRAPWRQYARAMEANDLGYLSEHADGRTLFDSSALNSLRDVARHYCGITLDKSTRDVFVSGTLQDVRREFAGATGYCAGDVAATAQVFGRVFSEFLEKCPHPVSFAGMLEMLDAYLPVDAGWDEYVATCERMLEEATRDVGGKLRELAEQALACERPEEDPWLRHLDWHVKPLRMTKGKVGRDGRYLAGGEPRPYARQRNAGRLAGKPQWYCDLWDAAAGDIRVSVRARVAPYLLRLTWRGHPLYHSRAHGWTFRVPSAEYHREGGFSGMTAVESPRDAGAADYDHVVAQDAGAAVYVKVPHAAGGEANCGNPLAKAYQAAVDDGTLASAYPLARDAMRLNAMCAYWVSARARVKSQFVVWDRRGSPGESAGLGLGCGRGVILPMVVPMGTVTRRAVEATWMTAANASRARVGSELKAMVRAPPGVRFVGADVDSEELWLAALLGDAQLGGHGATALGWMTLQGTKAQATDLHSRSAAILGISRGAAKVFNYGRIYGAGLAHAVGLLRRFNPGITLADAEEKAQALYRATKGRRLRREGRTVFWSGGAESFMFNSLEAIATAEDPRTPALSAGITRALQRRVAGTQYMTSRVNWAVQSSGVDYLHMLLVAMRYLARTYRIDMRFSLSVHDEVRYMVVERDVHRAALALQVANAWVRALFSYRVGLEDLPDGVAFFSAVDVDHVLRKEVDLDCVTPSNRVPVPPGRAYAVAETLELTGGGKLDPAGYVQDAA</sequence>
<dbReference type="GO" id="GO:0005760">
    <property type="term" value="C:gamma DNA polymerase complex"/>
    <property type="evidence" value="ECO:0007669"/>
    <property type="project" value="InterPro"/>
</dbReference>
<dbReference type="GO" id="GO:0008408">
    <property type="term" value="F:3'-5' exonuclease activity"/>
    <property type="evidence" value="ECO:0007669"/>
    <property type="project" value="TreeGrafter"/>
</dbReference>
<dbReference type="Proteomes" id="UP001140172">
    <property type="component" value="Unassembled WGS sequence"/>
</dbReference>
<dbReference type="GO" id="GO:0003677">
    <property type="term" value="F:DNA binding"/>
    <property type="evidence" value="ECO:0007669"/>
    <property type="project" value="InterPro"/>
</dbReference>
<dbReference type="PRINTS" id="PR00867">
    <property type="entry name" value="DNAPOLG"/>
</dbReference>
<dbReference type="Pfam" id="PF18136">
    <property type="entry name" value="DNApol_Exo"/>
    <property type="match status" value="1"/>
</dbReference>
<dbReference type="InterPro" id="IPR012337">
    <property type="entry name" value="RNaseH-like_sf"/>
</dbReference>
<evidence type="ECO:0000259" key="3">
    <source>
        <dbReference type="SMART" id="SM00482"/>
    </source>
</evidence>
<keyword evidence="4" id="KW-0239">DNA-directed DNA polymerase</keyword>
<dbReference type="InterPro" id="IPR041336">
    <property type="entry name" value="DNApol_Exo"/>
</dbReference>
<name>A0A9W8H6F0_9FUNG</name>
<dbReference type="SMART" id="SM00482">
    <property type="entry name" value="POLAc"/>
    <property type="match status" value="1"/>
</dbReference>
<dbReference type="GO" id="GO:0003887">
    <property type="term" value="F:DNA-directed DNA polymerase activity"/>
    <property type="evidence" value="ECO:0007669"/>
    <property type="project" value="UniProtKB-KW"/>
</dbReference>
<dbReference type="Gene3D" id="1.10.150.20">
    <property type="entry name" value="5' to 3' exonuclease, C-terminal subdomain"/>
    <property type="match status" value="1"/>
</dbReference>
<comment type="caution">
    <text evidence="4">The sequence shown here is derived from an EMBL/GenBank/DDBJ whole genome shotgun (WGS) entry which is preliminary data.</text>
</comment>
<dbReference type="SUPFAM" id="SSF53098">
    <property type="entry name" value="Ribonuclease H-like"/>
    <property type="match status" value="1"/>
</dbReference>
<dbReference type="OrthoDB" id="5588663at2759"/>
<accession>A0A9W8H6F0</accession>
<dbReference type="EMBL" id="JANBUM010000313">
    <property type="protein sequence ID" value="KAJ2779132.1"/>
    <property type="molecule type" value="Genomic_DNA"/>
</dbReference>
<dbReference type="GO" id="GO:0006264">
    <property type="term" value="P:mitochondrial DNA replication"/>
    <property type="evidence" value="ECO:0007669"/>
    <property type="project" value="TreeGrafter"/>
</dbReference>
<dbReference type="Gene3D" id="3.30.70.370">
    <property type="match status" value="1"/>
</dbReference>
<dbReference type="PANTHER" id="PTHR10267">
    <property type="entry name" value="DNA POLYMERASE SUBUNIT GAMMA-1"/>
    <property type="match status" value="1"/>
</dbReference>
<keyword evidence="4" id="KW-0808">Transferase</keyword>
<evidence type="ECO:0000313" key="5">
    <source>
        <dbReference type="Proteomes" id="UP001140172"/>
    </source>
</evidence>
<feature type="domain" description="DNA-directed DNA polymerase family A palm" evidence="3">
    <location>
        <begin position="698"/>
        <end position="925"/>
    </location>
</feature>
<evidence type="ECO:0000256" key="1">
    <source>
        <dbReference type="ARBA" id="ARBA00031966"/>
    </source>
</evidence>
<dbReference type="Gene3D" id="3.30.420.390">
    <property type="match status" value="2"/>
</dbReference>
<keyword evidence="5" id="KW-1185">Reference proteome</keyword>
<feature type="non-terminal residue" evidence="4">
    <location>
        <position position="1016"/>
    </location>
</feature>
<dbReference type="InterPro" id="IPR001098">
    <property type="entry name" value="DNA-dir_DNA_pol_A_palm_dom"/>
</dbReference>
<dbReference type="InterPro" id="IPR043502">
    <property type="entry name" value="DNA/RNA_pol_sf"/>
</dbReference>